<keyword evidence="6" id="KW-1185">Reference proteome</keyword>
<dbReference type="Pfam" id="PF13920">
    <property type="entry name" value="zf-C3HC4_3"/>
    <property type="match status" value="1"/>
</dbReference>
<feature type="region of interest" description="Disordered" evidence="3">
    <location>
        <begin position="244"/>
        <end position="304"/>
    </location>
</feature>
<dbReference type="PROSITE" id="PS50089">
    <property type="entry name" value="ZF_RING_2"/>
    <property type="match status" value="1"/>
</dbReference>
<dbReference type="SMART" id="SM00184">
    <property type="entry name" value="RING"/>
    <property type="match status" value="1"/>
</dbReference>
<accession>A0A8H5CX17</accession>
<dbReference type="GO" id="GO:0061630">
    <property type="term" value="F:ubiquitin protein ligase activity"/>
    <property type="evidence" value="ECO:0007669"/>
    <property type="project" value="InterPro"/>
</dbReference>
<evidence type="ECO:0000313" key="6">
    <source>
        <dbReference type="Proteomes" id="UP000559027"/>
    </source>
</evidence>
<evidence type="ECO:0000256" key="3">
    <source>
        <dbReference type="SAM" id="MobiDB-lite"/>
    </source>
</evidence>
<feature type="region of interest" description="Disordered" evidence="3">
    <location>
        <begin position="183"/>
        <end position="212"/>
    </location>
</feature>
<dbReference type="InterPro" id="IPR001841">
    <property type="entry name" value="Znf_RING"/>
</dbReference>
<evidence type="ECO:0000259" key="4">
    <source>
        <dbReference type="PROSITE" id="PS50089"/>
    </source>
</evidence>
<evidence type="ECO:0000256" key="2">
    <source>
        <dbReference type="SAM" id="Coils"/>
    </source>
</evidence>
<comment type="caution">
    <text evidence="5">The sequence shown here is derived from an EMBL/GenBank/DDBJ whole genome shotgun (WGS) entry which is preliminary data.</text>
</comment>
<evidence type="ECO:0000256" key="1">
    <source>
        <dbReference type="PROSITE-ProRule" id="PRU00175"/>
    </source>
</evidence>
<feature type="compositionally biased region" description="Basic and acidic residues" evidence="3">
    <location>
        <begin position="183"/>
        <end position="197"/>
    </location>
</feature>
<keyword evidence="2" id="KW-0175">Coiled coil</keyword>
<dbReference type="SUPFAM" id="SSF57850">
    <property type="entry name" value="RING/U-box"/>
    <property type="match status" value="1"/>
</dbReference>
<keyword evidence="1" id="KW-0863">Zinc-finger</keyword>
<dbReference type="Gene3D" id="3.30.40.10">
    <property type="entry name" value="Zinc/RING finger domain, C3HC4 (zinc finger)"/>
    <property type="match status" value="1"/>
</dbReference>
<keyword evidence="1" id="KW-0862">Zinc</keyword>
<organism evidence="5 6">
    <name type="scientific">Leucocoprinus leucothites</name>
    <dbReference type="NCBI Taxonomy" id="201217"/>
    <lineage>
        <taxon>Eukaryota</taxon>
        <taxon>Fungi</taxon>
        <taxon>Dikarya</taxon>
        <taxon>Basidiomycota</taxon>
        <taxon>Agaricomycotina</taxon>
        <taxon>Agaricomycetes</taxon>
        <taxon>Agaricomycetidae</taxon>
        <taxon>Agaricales</taxon>
        <taxon>Agaricineae</taxon>
        <taxon>Agaricaceae</taxon>
        <taxon>Leucocoprinus</taxon>
    </lineage>
</organism>
<proteinExistence type="predicted"/>
<keyword evidence="1" id="KW-0479">Metal-binding</keyword>
<dbReference type="OrthoDB" id="8062037at2759"/>
<dbReference type="PANTHER" id="PTHR44080:SF1">
    <property type="entry name" value="E3 UBIQUITIN-PROTEIN LIGASE COP1"/>
    <property type="match status" value="1"/>
</dbReference>
<name>A0A8H5CX17_9AGAR</name>
<evidence type="ECO:0000313" key="5">
    <source>
        <dbReference type="EMBL" id="KAF5349594.1"/>
    </source>
</evidence>
<reference evidence="5 6" key="1">
    <citation type="journal article" date="2020" name="ISME J.">
        <title>Uncovering the hidden diversity of litter-decomposition mechanisms in mushroom-forming fungi.</title>
        <authorList>
            <person name="Floudas D."/>
            <person name="Bentzer J."/>
            <person name="Ahren D."/>
            <person name="Johansson T."/>
            <person name="Persson P."/>
            <person name="Tunlid A."/>
        </authorList>
    </citation>
    <scope>NUCLEOTIDE SEQUENCE [LARGE SCALE GENOMIC DNA]</scope>
    <source>
        <strain evidence="5 6">CBS 146.42</strain>
    </source>
</reference>
<dbReference type="InterPro" id="IPR042755">
    <property type="entry name" value="COP1"/>
</dbReference>
<dbReference type="AlphaFoldDB" id="A0A8H5CX17"/>
<dbReference type="PANTHER" id="PTHR44080">
    <property type="entry name" value="E3 UBIQUITIN-PROTEIN LIGASE COP1"/>
    <property type="match status" value="1"/>
</dbReference>
<dbReference type="EMBL" id="JAACJO010000016">
    <property type="protein sequence ID" value="KAF5349594.1"/>
    <property type="molecule type" value="Genomic_DNA"/>
</dbReference>
<dbReference type="InterPro" id="IPR013083">
    <property type="entry name" value="Znf_RING/FYVE/PHD"/>
</dbReference>
<dbReference type="GO" id="GO:0008270">
    <property type="term" value="F:zinc ion binding"/>
    <property type="evidence" value="ECO:0007669"/>
    <property type="project" value="UniProtKB-KW"/>
</dbReference>
<sequence length="304" mass="34480">MSELLCTICHQSNTYDKFLAQHCGHVFCGDCTTQISRRERKCPTCRREWGSRSPFRLYLNFPDPDKSTRVFHHLESIDKDSSAILVEKTSGIIRDLAEDPDIPMTHDAATLLLDAALRLEERVSPLASELGYVRQENEALRQQLKDLNAQLKSKDALVSDLDRLNQTVMEREVAISLVRDELAHEKQKRQSEHDTNRRLTRSLRKKQEEIKTKENEIDSLKSGIVERDKQLGLMKSKLRALVKLTKPPKTPVQNPDDSLIVERPQPFSEIENSGNEKNSLNSASASSGPLSGLLSLSKRKKADL</sequence>
<feature type="compositionally biased region" description="Low complexity" evidence="3">
    <location>
        <begin position="278"/>
        <end position="296"/>
    </location>
</feature>
<feature type="domain" description="RING-type" evidence="4">
    <location>
        <begin position="6"/>
        <end position="46"/>
    </location>
</feature>
<dbReference type="Proteomes" id="UP000559027">
    <property type="component" value="Unassembled WGS sequence"/>
</dbReference>
<dbReference type="GO" id="GO:0043161">
    <property type="term" value="P:proteasome-mediated ubiquitin-dependent protein catabolic process"/>
    <property type="evidence" value="ECO:0007669"/>
    <property type="project" value="TreeGrafter"/>
</dbReference>
<gene>
    <name evidence="5" type="ORF">D9756_008925</name>
</gene>
<protein>
    <recommendedName>
        <fullName evidence="4">RING-type domain-containing protein</fullName>
    </recommendedName>
</protein>
<feature type="coiled-coil region" evidence="2">
    <location>
        <begin position="130"/>
        <end position="157"/>
    </location>
</feature>